<organism evidence="1">
    <name type="scientific">Lepeophtheirus salmonis</name>
    <name type="common">Salmon louse</name>
    <name type="synonym">Caligus salmonis</name>
    <dbReference type="NCBI Taxonomy" id="72036"/>
    <lineage>
        <taxon>Eukaryota</taxon>
        <taxon>Metazoa</taxon>
        <taxon>Ecdysozoa</taxon>
        <taxon>Arthropoda</taxon>
        <taxon>Crustacea</taxon>
        <taxon>Multicrustacea</taxon>
        <taxon>Hexanauplia</taxon>
        <taxon>Copepoda</taxon>
        <taxon>Siphonostomatoida</taxon>
        <taxon>Caligidae</taxon>
        <taxon>Lepeophtheirus</taxon>
    </lineage>
</organism>
<dbReference type="AlphaFoldDB" id="A0A0K2V9C7"/>
<reference evidence="1" key="1">
    <citation type="submission" date="2014-05" db="EMBL/GenBank/DDBJ databases">
        <authorList>
            <person name="Chronopoulou M."/>
        </authorList>
    </citation>
    <scope>NUCLEOTIDE SEQUENCE</scope>
    <source>
        <tissue evidence="1">Whole organism</tissue>
    </source>
</reference>
<sequence length="54" mass="5920">MSLKILLISRRIARPSGGTGKVLKNAINVTRTVSGAIRTYSKKSGKLIHWLGRD</sequence>
<dbReference type="EMBL" id="HACA01029723">
    <property type="protein sequence ID" value="CDW47084.1"/>
    <property type="molecule type" value="Transcribed_RNA"/>
</dbReference>
<name>A0A0K2V9C7_LEPSM</name>
<accession>A0A0K2V9C7</accession>
<proteinExistence type="predicted"/>
<evidence type="ECO:0000313" key="1">
    <source>
        <dbReference type="EMBL" id="CDW47084.1"/>
    </source>
</evidence>
<protein>
    <submittedName>
        <fullName evidence="1">Uncharacterized protein</fullName>
    </submittedName>
</protein>